<reference evidence="1 2" key="1">
    <citation type="submission" date="2009-12" db="EMBL/GenBank/DDBJ databases">
        <authorList>
            <person name="Shrivastava S."/>
            <person name="Madupu R."/>
            <person name="Durkin A.S."/>
            <person name="Torralba M."/>
            <person name="Methe B."/>
            <person name="Sutton G.G."/>
            <person name="Strausberg R.L."/>
            <person name="Nelson K.E."/>
        </authorList>
    </citation>
    <scope>NUCLEOTIDE SEQUENCE [LARGE SCALE GENOMIC DNA]</scope>
    <source>
        <strain evidence="1 2">W5455</strain>
    </source>
</reference>
<proteinExistence type="predicted"/>
<evidence type="ECO:0000313" key="2">
    <source>
        <dbReference type="Proteomes" id="UP000006462"/>
    </source>
</evidence>
<accession>A0ABP2HWK7</accession>
<dbReference type="EMBL" id="ADFP01000024">
    <property type="protein sequence ID" value="EFB91672.1"/>
    <property type="molecule type" value="Genomic_DNA"/>
</dbReference>
<protein>
    <submittedName>
        <fullName evidence="1">Uncharacterized protein</fullName>
    </submittedName>
</protein>
<organism evidence="1 2">
    <name type="scientific">Pyramidobacter piscolens W5455</name>
    <dbReference type="NCBI Taxonomy" id="352165"/>
    <lineage>
        <taxon>Bacteria</taxon>
        <taxon>Thermotogati</taxon>
        <taxon>Synergistota</taxon>
        <taxon>Synergistia</taxon>
        <taxon>Synergistales</taxon>
        <taxon>Dethiosulfovibrionaceae</taxon>
        <taxon>Pyramidobacter</taxon>
    </lineage>
</organism>
<dbReference type="Proteomes" id="UP000006462">
    <property type="component" value="Unassembled WGS sequence"/>
</dbReference>
<evidence type="ECO:0000313" key="1">
    <source>
        <dbReference type="EMBL" id="EFB91672.1"/>
    </source>
</evidence>
<gene>
    <name evidence="1" type="ORF">HMPREF7215_2055</name>
</gene>
<dbReference type="RefSeq" id="WP_009163910.1">
    <property type="nucleotide sequence ID" value="NZ_ADFP01000024.1"/>
</dbReference>
<sequence length="55" mass="5835">MPHAMDGAQKGPGGWVERFEKCRLKGVVRGTGADRSGELEGSRAAAEAFVLGRSF</sequence>
<comment type="caution">
    <text evidence="1">The sequence shown here is derived from an EMBL/GenBank/DDBJ whole genome shotgun (WGS) entry which is preliminary data.</text>
</comment>
<keyword evidence="2" id="KW-1185">Reference proteome</keyword>
<name>A0ABP2HWK7_9BACT</name>